<dbReference type="Pfam" id="PF05232">
    <property type="entry name" value="BTP"/>
    <property type="match status" value="2"/>
</dbReference>
<keyword evidence="1" id="KW-1133">Transmembrane helix</keyword>
<dbReference type="OrthoDB" id="1631120at2"/>
<feature type="domain" description="Chlorhexidine efflux transporter" evidence="2">
    <location>
        <begin position="73"/>
        <end position="135"/>
    </location>
</feature>
<gene>
    <name evidence="3" type="ORF">SAMN02745704_00901</name>
</gene>
<keyword evidence="1" id="KW-0812">Transmembrane</keyword>
<evidence type="ECO:0000313" key="3">
    <source>
        <dbReference type="EMBL" id="SKA76928.1"/>
    </source>
</evidence>
<evidence type="ECO:0000313" key="4">
    <source>
        <dbReference type="Proteomes" id="UP000190027"/>
    </source>
</evidence>
<feature type="domain" description="Chlorhexidine efflux transporter" evidence="2">
    <location>
        <begin position="2"/>
        <end position="63"/>
    </location>
</feature>
<dbReference type="NCBIfam" id="NF033664">
    <property type="entry name" value="PACE_transport"/>
    <property type="match status" value="1"/>
</dbReference>
<keyword evidence="4" id="KW-1185">Reference proteome</keyword>
<reference evidence="3 4" key="1">
    <citation type="submission" date="2017-02" db="EMBL/GenBank/DDBJ databases">
        <authorList>
            <person name="Peterson S.W."/>
        </authorList>
    </citation>
    <scope>NUCLEOTIDE SEQUENCE [LARGE SCALE GENOMIC DNA]</scope>
    <source>
        <strain evidence="3 4">DSM 16080</strain>
    </source>
</reference>
<dbReference type="RefSeq" id="WP_078716490.1">
    <property type="nucleotide sequence ID" value="NZ_FUYC01000003.1"/>
</dbReference>
<feature type="transmembrane region" description="Helical" evidence="1">
    <location>
        <begin position="106"/>
        <end position="126"/>
    </location>
</feature>
<dbReference type="AlphaFoldDB" id="A0A1T4WJ48"/>
<sequence length="143" mass="16303">MRTRIDRLRHAVLFEVLGIAISAPASAWILDRPVGHMGYLSIALATTAMIVNYVYNLAFDHALKQLGRPVHLRPTWMRVLHAFCFEGTLLVVAVPMVAWWLNMTVWQAFITDIGFAVFYLVYGFVYNWGYDVVFPMPSAEVSH</sequence>
<dbReference type="InterPro" id="IPR007896">
    <property type="entry name" value="BTP_bacteria"/>
</dbReference>
<feature type="transmembrane region" description="Helical" evidence="1">
    <location>
        <begin position="36"/>
        <end position="58"/>
    </location>
</feature>
<name>A0A1T4WJ48_9BACT</name>
<feature type="transmembrane region" description="Helical" evidence="1">
    <location>
        <begin position="12"/>
        <end position="30"/>
    </location>
</feature>
<dbReference type="EMBL" id="FUYC01000003">
    <property type="protein sequence ID" value="SKA76928.1"/>
    <property type="molecule type" value="Genomic_DNA"/>
</dbReference>
<evidence type="ECO:0000256" key="1">
    <source>
        <dbReference type="SAM" id="Phobius"/>
    </source>
</evidence>
<dbReference type="Proteomes" id="UP000190027">
    <property type="component" value="Unassembled WGS sequence"/>
</dbReference>
<proteinExistence type="predicted"/>
<dbReference type="STRING" id="1121449.SAMN02745704_00901"/>
<dbReference type="InterPro" id="IPR058208">
    <property type="entry name" value="PACE"/>
</dbReference>
<accession>A0A1T4WJ48</accession>
<keyword evidence="1" id="KW-0472">Membrane</keyword>
<feature type="transmembrane region" description="Helical" evidence="1">
    <location>
        <begin position="79"/>
        <end position="100"/>
    </location>
</feature>
<organism evidence="3 4">
    <name type="scientific">Paucidesulfovibrio gracilis DSM 16080</name>
    <dbReference type="NCBI Taxonomy" id="1121449"/>
    <lineage>
        <taxon>Bacteria</taxon>
        <taxon>Pseudomonadati</taxon>
        <taxon>Thermodesulfobacteriota</taxon>
        <taxon>Desulfovibrionia</taxon>
        <taxon>Desulfovibrionales</taxon>
        <taxon>Desulfovibrionaceae</taxon>
        <taxon>Paucidesulfovibrio</taxon>
    </lineage>
</organism>
<evidence type="ECO:0000259" key="2">
    <source>
        <dbReference type="Pfam" id="PF05232"/>
    </source>
</evidence>
<protein>
    <submittedName>
        <fullName evidence="3">Uncharacterized membrane protein</fullName>
    </submittedName>
</protein>